<evidence type="ECO:0000256" key="2">
    <source>
        <dbReference type="ARBA" id="ARBA00006772"/>
    </source>
</evidence>
<proteinExistence type="inferred from homology"/>
<feature type="transmembrane region" description="Helical" evidence="8">
    <location>
        <begin position="209"/>
        <end position="232"/>
    </location>
</feature>
<keyword evidence="5 8" id="KW-1133">Transmembrane helix</keyword>
<evidence type="ECO:0000313" key="10">
    <source>
        <dbReference type="Proteomes" id="UP000218387"/>
    </source>
</evidence>
<feature type="transmembrane region" description="Helical" evidence="8">
    <location>
        <begin position="355"/>
        <end position="384"/>
    </location>
</feature>
<dbReference type="RefSeq" id="WP_058696062.1">
    <property type="nucleotide sequence ID" value="NZ_CP029487.1"/>
</dbReference>
<feature type="transmembrane region" description="Helical" evidence="8">
    <location>
        <begin position="263"/>
        <end position="282"/>
    </location>
</feature>
<name>A0A4V1GM95_EUBML</name>
<evidence type="ECO:0000256" key="7">
    <source>
        <dbReference type="ARBA" id="ARBA00031174"/>
    </source>
</evidence>
<feature type="transmembrane region" description="Helical" evidence="8">
    <location>
        <begin position="6"/>
        <end position="24"/>
    </location>
</feature>
<dbReference type="GO" id="GO:1905039">
    <property type="term" value="P:carboxylic acid transmembrane transport"/>
    <property type="evidence" value="ECO:0007669"/>
    <property type="project" value="UniProtKB-ARBA"/>
</dbReference>
<gene>
    <name evidence="9" type="ORF">CPZ25_014605</name>
</gene>
<dbReference type="EMBL" id="CP029487">
    <property type="protein sequence ID" value="QCT72506.1"/>
    <property type="molecule type" value="Genomic_DNA"/>
</dbReference>
<feature type="transmembrane region" description="Helical" evidence="8">
    <location>
        <begin position="169"/>
        <end position="189"/>
    </location>
</feature>
<evidence type="ECO:0000256" key="3">
    <source>
        <dbReference type="ARBA" id="ARBA00020150"/>
    </source>
</evidence>
<dbReference type="Proteomes" id="UP000218387">
    <property type="component" value="Chromosome"/>
</dbReference>
<feature type="transmembrane region" description="Helical" evidence="8">
    <location>
        <begin position="396"/>
        <end position="416"/>
    </location>
</feature>
<keyword evidence="6 8" id="KW-0472">Membrane</keyword>
<evidence type="ECO:0000256" key="5">
    <source>
        <dbReference type="ARBA" id="ARBA00022989"/>
    </source>
</evidence>
<feature type="transmembrane region" description="Helical" evidence="8">
    <location>
        <begin position="288"/>
        <end position="308"/>
    </location>
</feature>
<feature type="transmembrane region" description="Helical" evidence="8">
    <location>
        <begin position="36"/>
        <end position="64"/>
    </location>
</feature>
<evidence type="ECO:0000256" key="8">
    <source>
        <dbReference type="SAM" id="Phobius"/>
    </source>
</evidence>
<comment type="similarity">
    <text evidence="2">Belongs to the SLC13A/DASS transporter (TC 2.A.47) family. NADC subfamily.</text>
</comment>
<evidence type="ECO:0000256" key="6">
    <source>
        <dbReference type="ARBA" id="ARBA00023136"/>
    </source>
</evidence>
<evidence type="ECO:0000313" key="9">
    <source>
        <dbReference type="EMBL" id="QCT72506.1"/>
    </source>
</evidence>
<keyword evidence="10" id="KW-1185">Reference proteome</keyword>
<reference evidence="9 10" key="1">
    <citation type="submission" date="2018-05" db="EMBL/GenBank/DDBJ databases">
        <title>Genome comparison of Eubacterium sp.</title>
        <authorList>
            <person name="Feng Y."/>
            <person name="Sanchez-Andrea I."/>
            <person name="Stams A.J.M."/>
            <person name="De Vos W.M."/>
        </authorList>
    </citation>
    <scope>NUCLEOTIDE SEQUENCE [LARGE SCALE GENOMIC DNA]</scope>
    <source>
        <strain evidence="9 10">YI</strain>
    </source>
</reference>
<sequence>MKKRQLLGLIVSVVLLAAVFVLPAPQGLTSEGFTTIGILLAFLMLLVTEALPIGVICIFCIALLPTLGAADSLKTALSGYTTPILYFVLVSFGISEAVAKVPLSRRILIGLMRVFGKNVKTILLAIMICAAAISSLVSNVPTTAIFMGIGLGFLEIFESEAERKRTGKAIMIAIPVSSMIGGIMTPAGTSLNLLTMDLLDQLAGMNITFVQWMFVGIPIAVVLLPIAWFAIIKVYKPAEVGQEKIQKYLETIAVPDKIEKKEALVMIITLGMLAFWIASSWLPFLDVTIIALLGFVCYFLPGVEVLTWKEFVKSVSWEAFFLVGTVLCIANCIVDNGVSAWFIDTVLPATLSLPAAGVVFIVSVIVFLMLLVIPVAPALIAVLAPAMVSFADTTGVNVMILLVAMGICASNCYLFPLDTVPLITYSTKYYTMMDMPKSTAFIQMALAGLVALWVPIAGSLMGW</sequence>
<organism evidence="9 10">
    <name type="scientific">Eubacterium maltosivorans</name>
    <dbReference type="NCBI Taxonomy" id="2041044"/>
    <lineage>
        <taxon>Bacteria</taxon>
        <taxon>Bacillati</taxon>
        <taxon>Bacillota</taxon>
        <taxon>Clostridia</taxon>
        <taxon>Eubacteriales</taxon>
        <taxon>Eubacteriaceae</taxon>
        <taxon>Eubacterium</taxon>
    </lineage>
</organism>
<keyword evidence="4 8" id="KW-0812">Transmembrane</keyword>
<feature type="transmembrane region" description="Helical" evidence="8">
    <location>
        <begin position="84"/>
        <end position="103"/>
    </location>
</feature>
<dbReference type="GO" id="GO:0005886">
    <property type="term" value="C:plasma membrane"/>
    <property type="evidence" value="ECO:0007669"/>
    <property type="project" value="TreeGrafter"/>
</dbReference>
<evidence type="ECO:0000256" key="4">
    <source>
        <dbReference type="ARBA" id="ARBA00022692"/>
    </source>
</evidence>
<accession>A0A4V1GM95</accession>
<dbReference type="PANTHER" id="PTHR10283:SF82">
    <property type="entry name" value="SOLUTE CARRIER FAMILY 13 MEMBER 2"/>
    <property type="match status" value="1"/>
</dbReference>
<feature type="transmembrane region" description="Helical" evidence="8">
    <location>
        <begin position="320"/>
        <end position="343"/>
    </location>
</feature>
<comment type="subcellular location">
    <subcellularLocation>
        <location evidence="1">Membrane</location>
        <topology evidence="1">Multi-pass membrane protein</topology>
    </subcellularLocation>
</comment>
<dbReference type="InterPro" id="IPR001898">
    <property type="entry name" value="SLC13A/DASS"/>
</dbReference>
<dbReference type="KEGG" id="emt:CPZ25_014605"/>
<dbReference type="GO" id="GO:0008514">
    <property type="term" value="F:organic anion transmembrane transporter activity"/>
    <property type="evidence" value="ECO:0007669"/>
    <property type="project" value="UniProtKB-ARBA"/>
</dbReference>
<feature type="transmembrane region" description="Helical" evidence="8">
    <location>
        <begin position="115"/>
        <end position="134"/>
    </location>
</feature>
<dbReference type="NCBIfam" id="TIGR00785">
    <property type="entry name" value="dass"/>
    <property type="match status" value="1"/>
</dbReference>
<evidence type="ECO:0000256" key="1">
    <source>
        <dbReference type="ARBA" id="ARBA00004141"/>
    </source>
</evidence>
<dbReference type="Pfam" id="PF00939">
    <property type="entry name" value="Na_sulph_symp"/>
    <property type="match status" value="1"/>
</dbReference>
<dbReference type="PANTHER" id="PTHR10283">
    <property type="entry name" value="SOLUTE CARRIER FAMILY 13 MEMBER"/>
    <property type="match status" value="1"/>
</dbReference>
<dbReference type="AlphaFoldDB" id="A0A4V1GM95"/>
<feature type="transmembrane region" description="Helical" evidence="8">
    <location>
        <begin position="440"/>
        <end position="461"/>
    </location>
</feature>
<protein>
    <recommendedName>
        <fullName evidence="3">Sodium-dependent dicarboxylate transporter SdcS</fullName>
    </recommendedName>
    <alternativeName>
        <fullName evidence="7">Na(+)/dicarboxylate symporter</fullName>
    </alternativeName>
</protein>